<evidence type="ECO:0000256" key="2">
    <source>
        <dbReference type="ARBA" id="ARBA00022475"/>
    </source>
</evidence>
<evidence type="ECO:0000313" key="10">
    <source>
        <dbReference type="Proteomes" id="UP000256379"/>
    </source>
</evidence>
<accession>A0A3D8IR37</accession>
<name>A0A3D8IR37_9HELI</name>
<evidence type="ECO:0000259" key="8">
    <source>
        <dbReference type="Pfam" id="PF06738"/>
    </source>
</evidence>
<reference evidence="9 10" key="1">
    <citation type="submission" date="2018-04" db="EMBL/GenBank/DDBJ databases">
        <title>Novel Campyloabacter and Helicobacter Species and Strains.</title>
        <authorList>
            <person name="Mannion A.J."/>
            <person name="Shen Z."/>
            <person name="Fox J.G."/>
        </authorList>
    </citation>
    <scope>NUCLEOTIDE SEQUENCE [LARGE SCALE GENOMIC DNA]</scope>
    <source>
        <strain evidence="9 10">MIT 17-337</strain>
    </source>
</reference>
<keyword evidence="2" id="KW-1003">Cell membrane</keyword>
<dbReference type="OrthoDB" id="9813917at2"/>
<organism evidence="9 10">
    <name type="scientific">Helicobacter didelphidarum</name>
    <dbReference type="NCBI Taxonomy" id="2040648"/>
    <lineage>
        <taxon>Bacteria</taxon>
        <taxon>Pseudomonadati</taxon>
        <taxon>Campylobacterota</taxon>
        <taxon>Epsilonproteobacteria</taxon>
        <taxon>Campylobacterales</taxon>
        <taxon>Helicobacteraceae</taxon>
        <taxon>Helicobacter</taxon>
    </lineage>
</organism>
<evidence type="ECO:0000313" key="9">
    <source>
        <dbReference type="EMBL" id="RDU67719.1"/>
    </source>
</evidence>
<dbReference type="EMBL" id="NXLQ01000001">
    <property type="protein sequence ID" value="RDU67719.1"/>
    <property type="molecule type" value="Genomic_DNA"/>
</dbReference>
<feature type="transmembrane region" description="Helical" evidence="7">
    <location>
        <begin position="227"/>
        <end position="248"/>
    </location>
</feature>
<dbReference type="InterPro" id="IPR050539">
    <property type="entry name" value="ThrE_Dicarb/AminoAcid_Exp"/>
</dbReference>
<feature type="transmembrane region" description="Helical" evidence="7">
    <location>
        <begin position="188"/>
        <end position="207"/>
    </location>
</feature>
<evidence type="ECO:0000256" key="5">
    <source>
        <dbReference type="ARBA" id="ARBA00023136"/>
    </source>
</evidence>
<keyword evidence="5 7" id="KW-0472">Membrane</keyword>
<proteinExistence type="inferred from homology"/>
<dbReference type="InterPro" id="IPR010619">
    <property type="entry name" value="ThrE-like_N"/>
</dbReference>
<dbReference type="GO" id="GO:0022857">
    <property type="term" value="F:transmembrane transporter activity"/>
    <property type="evidence" value="ECO:0007669"/>
    <property type="project" value="InterPro"/>
</dbReference>
<keyword evidence="4 7" id="KW-1133">Transmembrane helix</keyword>
<gene>
    <name evidence="9" type="ORF">CQA53_00970</name>
</gene>
<sequence>MTFLTQYAAMLMSNGAYTSRVVRCTQRIGASYGYDVNMIIWLKSITLSIYEKSNYQNRRTQVNPNPPLGANFRIISDLSALSWYIYDHAIPLKEATERFEQIMESKNYGFISSLFFVSIANTAFCKLFDGDVGALLCVFMGTFAGFATKYLLTKLKIDARAMFIVVSFVSSFVAYIGVHFGLTKTPEIAVGLSILYLIPGVQIINSLTDVLHEYTLMAISRGVNMGILLICIAVGAYLTLSIAQVSLIHTQ</sequence>
<comment type="caution">
    <text evidence="9">The sequence shown here is derived from an EMBL/GenBank/DDBJ whole genome shotgun (WGS) entry which is preliminary data.</text>
</comment>
<comment type="similarity">
    <text evidence="6">Belongs to the ThrE exporter (TC 2.A.79) family.</text>
</comment>
<dbReference type="AlphaFoldDB" id="A0A3D8IR37"/>
<keyword evidence="3 7" id="KW-0812">Transmembrane</keyword>
<evidence type="ECO:0000256" key="3">
    <source>
        <dbReference type="ARBA" id="ARBA00022692"/>
    </source>
</evidence>
<evidence type="ECO:0000256" key="7">
    <source>
        <dbReference type="SAM" id="Phobius"/>
    </source>
</evidence>
<dbReference type="GO" id="GO:0005886">
    <property type="term" value="C:plasma membrane"/>
    <property type="evidence" value="ECO:0007669"/>
    <property type="project" value="UniProtKB-SubCell"/>
</dbReference>
<dbReference type="PANTHER" id="PTHR34390">
    <property type="entry name" value="UPF0442 PROTEIN YJJB-RELATED"/>
    <property type="match status" value="1"/>
</dbReference>
<comment type="subcellular location">
    <subcellularLocation>
        <location evidence="1">Cell membrane</location>
        <topology evidence="1">Multi-pass membrane protein</topology>
    </subcellularLocation>
</comment>
<dbReference type="GO" id="GO:0015744">
    <property type="term" value="P:succinate transport"/>
    <property type="evidence" value="ECO:0007669"/>
    <property type="project" value="TreeGrafter"/>
</dbReference>
<evidence type="ECO:0000256" key="4">
    <source>
        <dbReference type="ARBA" id="ARBA00022989"/>
    </source>
</evidence>
<feature type="transmembrane region" description="Helical" evidence="7">
    <location>
        <begin position="108"/>
        <end position="127"/>
    </location>
</feature>
<feature type="domain" description="Threonine/serine exporter-like N-terminal" evidence="8">
    <location>
        <begin position="3"/>
        <end position="242"/>
    </location>
</feature>
<evidence type="ECO:0000256" key="1">
    <source>
        <dbReference type="ARBA" id="ARBA00004651"/>
    </source>
</evidence>
<keyword evidence="10" id="KW-1185">Reference proteome</keyword>
<feature type="transmembrane region" description="Helical" evidence="7">
    <location>
        <begin position="133"/>
        <end position="152"/>
    </location>
</feature>
<feature type="transmembrane region" description="Helical" evidence="7">
    <location>
        <begin position="161"/>
        <end position="182"/>
    </location>
</feature>
<evidence type="ECO:0000256" key="6">
    <source>
        <dbReference type="ARBA" id="ARBA00034125"/>
    </source>
</evidence>
<dbReference type="Proteomes" id="UP000256379">
    <property type="component" value="Unassembled WGS sequence"/>
</dbReference>
<dbReference type="PANTHER" id="PTHR34390:SF2">
    <property type="entry name" value="SUCCINATE TRANSPORTER SUBUNIT YJJP-RELATED"/>
    <property type="match status" value="1"/>
</dbReference>
<protein>
    <recommendedName>
        <fullName evidence="8">Threonine/serine exporter-like N-terminal domain-containing protein</fullName>
    </recommendedName>
</protein>
<dbReference type="Pfam" id="PF06738">
    <property type="entry name" value="ThrE"/>
    <property type="match status" value="1"/>
</dbReference>